<gene>
    <name evidence="7" type="ORF">APZ42_015261</name>
</gene>
<dbReference type="PANTHER" id="PTHR43461">
    <property type="entry name" value="TRANSMEMBRANE PROTEIN 256"/>
    <property type="match status" value="1"/>
</dbReference>
<evidence type="ECO:0000256" key="6">
    <source>
        <dbReference type="SAM" id="Phobius"/>
    </source>
</evidence>
<evidence type="ECO:0000256" key="3">
    <source>
        <dbReference type="ARBA" id="ARBA00022692"/>
    </source>
</evidence>
<keyword evidence="3 6" id="KW-0812">Transmembrane</keyword>
<dbReference type="AlphaFoldDB" id="A0A162PBZ2"/>
<proteinExistence type="inferred from homology"/>
<dbReference type="PANTHER" id="PTHR43461:SF1">
    <property type="entry name" value="TRANSMEMBRANE PROTEIN 256"/>
    <property type="match status" value="1"/>
</dbReference>
<dbReference type="GO" id="GO:0016020">
    <property type="term" value="C:membrane"/>
    <property type="evidence" value="ECO:0007669"/>
    <property type="project" value="UniProtKB-SubCell"/>
</dbReference>
<comment type="caution">
    <text evidence="7">The sequence shown here is derived from an EMBL/GenBank/DDBJ whole genome shotgun (WGS) entry which is preliminary data.</text>
</comment>
<dbReference type="InterPro" id="IPR006696">
    <property type="entry name" value="DUF423"/>
</dbReference>
<dbReference type="OrthoDB" id="269173at2759"/>
<keyword evidence="4 6" id="KW-1133">Transmembrane helix</keyword>
<keyword evidence="8" id="KW-1185">Reference proteome</keyword>
<sequence length="238" mass="26464">MSFMFVKPVRMDHACWFCNYNTISLKNMDIMISSILLHDLTTTSPQPHISVSFLRLGNADICCCCEMDAVEATKNFFGSYVQSAIGIFSSSTGNVNPSTKVEQELIRLAQLKADLAVNEMQKMARVAHPMLKLAGISGAAAVILGAYGAHAFLKKESVSSEFKQVFETANKYHFLHTLALMGVPLCRRPQLTGTLLVLGTLIFSGTCYYYALTEERWIRKYTPYGGFLLIFGWLSMAL</sequence>
<evidence type="ECO:0000313" key="8">
    <source>
        <dbReference type="Proteomes" id="UP000076858"/>
    </source>
</evidence>
<dbReference type="STRING" id="35525.A0A162PBZ2"/>
<evidence type="ECO:0000256" key="4">
    <source>
        <dbReference type="ARBA" id="ARBA00022989"/>
    </source>
</evidence>
<reference evidence="7 8" key="1">
    <citation type="submission" date="2016-03" db="EMBL/GenBank/DDBJ databases">
        <title>EvidentialGene: Evidence-directed Construction of Genes on Genomes.</title>
        <authorList>
            <person name="Gilbert D.G."/>
            <person name="Choi J.-H."/>
            <person name="Mockaitis K."/>
            <person name="Colbourne J."/>
            <person name="Pfrender M."/>
        </authorList>
    </citation>
    <scope>NUCLEOTIDE SEQUENCE [LARGE SCALE GENOMIC DNA]</scope>
    <source>
        <strain evidence="7 8">Xinb3</strain>
        <tissue evidence="7">Complete organism</tissue>
    </source>
</reference>
<evidence type="ECO:0000313" key="7">
    <source>
        <dbReference type="EMBL" id="KZS18716.1"/>
    </source>
</evidence>
<dbReference type="Pfam" id="PF04241">
    <property type="entry name" value="DUF423"/>
    <property type="match status" value="1"/>
</dbReference>
<evidence type="ECO:0000256" key="5">
    <source>
        <dbReference type="ARBA" id="ARBA00023136"/>
    </source>
</evidence>
<dbReference type="Proteomes" id="UP000076858">
    <property type="component" value="Unassembled WGS sequence"/>
</dbReference>
<organism evidence="7 8">
    <name type="scientific">Daphnia magna</name>
    <dbReference type="NCBI Taxonomy" id="35525"/>
    <lineage>
        <taxon>Eukaryota</taxon>
        <taxon>Metazoa</taxon>
        <taxon>Ecdysozoa</taxon>
        <taxon>Arthropoda</taxon>
        <taxon>Crustacea</taxon>
        <taxon>Branchiopoda</taxon>
        <taxon>Diplostraca</taxon>
        <taxon>Cladocera</taxon>
        <taxon>Anomopoda</taxon>
        <taxon>Daphniidae</taxon>
        <taxon>Daphnia</taxon>
    </lineage>
</organism>
<name>A0A162PBZ2_9CRUS</name>
<feature type="transmembrane region" description="Helical" evidence="6">
    <location>
        <begin position="191"/>
        <end position="212"/>
    </location>
</feature>
<comment type="similarity">
    <text evidence="2">Belongs to the TMEM256 family.</text>
</comment>
<evidence type="ECO:0000256" key="1">
    <source>
        <dbReference type="ARBA" id="ARBA00004141"/>
    </source>
</evidence>
<keyword evidence="5 6" id="KW-0472">Membrane</keyword>
<protein>
    <submittedName>
        <fullName evidence="7">Transmembrane protein 256</fullName>
    </submittedName>
</protein>
<feature type="transmembrane region" description="Helical" evidence="6">
    <location>
        <begin position="130"/>
        <end position="153"/>
    </location>
</feature>
<comment type="subcellular location">
    <subcellularLocation>
        <location evidence="1">Membrane</location>
        <topology evidence="1">Multi-pass membrane protein</topology>
    </subcellularLocation>
</comment>
<dbReference type="EMBL" id="LRGB01000512">
    <property type="protein sequence ID" value="KZS18716.1"/>
    <property type="molecule type" value="Genomic_DNA"/>
</dbReference>
<evidence type="ECO:0000256" key="2">
    <source>
        <dbReference type="ARBA" id="ARBA00006208"/>
    </source>
</evidence>
<accession>A0A162PBZ2</accession>